<gene>
    <name evidence="2" type="ORF">K5I29_02850</name>
</gene>
<evidence type="ECO:0000256" key="1">
    <source>
        <dbReference type="SAM" id="SignalP"/>
    </source>
</evidence>
<reference evidence="2" key="1">
    <citation type="submission" date="2021-08" db="EMBL/GenBank/DDBJ databases">
        <title>Flavobacterium sp. strain CC-SYL302.</title>
        <authorList>
            <person name="Lin S.-Y."/>
            <person name="Lee T.-H."/>
            <person name="Young C.-C."/>
        </authorList>
    </citation>
    <scope>NUCLEOTIDE SEQUENCE</scope>
    <source>
        <strain evidence="2">CC-SYL302</strain>
    </source>
</reference>
<dbReference type="RefSeq" id="WP_264434349.1">
    <property type="nucleotide sequence ID" value="NZ_CP081495.1"/>
</dbReference>
<protein>
    <recommendedName>
        <fullName evidence="4">Carboxypeptidase-like protein</fullName>
    </recommendedName>
</protein>
<feature type="chain" id="PRO_5047351516" description="Carboxypeptidase-like protein" evidence="1">
    <location>
        <begin position="21"/>
        <end position="392"/>
    </location>
</feature>
<proteinExistence type="predicted"/>
<evidence type="ECO:0008006" key="4">
    <source>
        <dbReference type="Google" id="ProtNLM"/>
    </source>
</evidence>
<sequence length="392" mass="45593">MKHCLTLFFLFSFFIGLSQSSETYILVKNSTNDLPIANVQILAIASKRAGKTNEAGVFRVVSPNALQLELSHPEFVTVHLNTEVLTETFNIIYLDPLPATPYLPFVPAFSSYDVLSHLIQNSKNKIAQSSLLQAYVLEFFKLDSILTSFNDGDLNYYINPKRKGVTTDIVINQHRFENVLKQTSDQEIMGFNLNTLLENAYNFTYLESFLNKKHLEKYQISYWQDAVNPELNKIKLDPLPTTVEALFAIEIIYDEKHMLIKSFSGQIPKDLIAYSQPKNRKREKQRLLQTAFDARYAVGANLYHLTFLTEKIKVRKNLKNNERHDFEVLNFLDVQSVSYPQPSYSKFHEFRQKSLNKLPSKFYNYYWETSKQLPLTTKQEQFIQPKLLPLER</sequence>
<feature type="signal peptide" evidence="1">
    <location>
        <begin position="1"/>
        <end position="20"/>
    </location>
</feature>
<name>A0ABY6M061_9FLAO</name>
<keyword evidence="1" id="KW-0732">Signal</keyword>
<keyword evidence="3" id="KW-1185">Reference proteome</keyword>
<evidence type="ECO:0000313" key="3">
    <source>
        <dbReference type="Proteomes" id="UP001163328"/>
    </source>
</evidence>
<evidence type="ECO:0000313" key="2">
    <source>
        <dbReference type="EMBL" id="UYW01874.1"/>
    </source>
</evidence>
<organism evidence="2 3">
    <name type="scientific">Flavobacterium agricola</name>
    <dbReference type="NCBI Taxonomy" id="2870839"/>
    <lineage>
        <taxon>Bacteria</taxon>
        <taxon>Pseudomonadati</taxon>
        <taxon>Bacteroidota</taxon>
        <taxon>Flavobacteriia</taxon>
        <taxon>Flavobacteriales</taxon>
        <taxon>Flavobacteriaceae</taxon>
        <taxon>Flavobacterium</taxon>
    </lineage>
</organism>
<dbReference type="Proteomes" id="UP001163328">
    <property type="component" value="Chromosome"/>
</dbReference>
<dbReference type="EMBL" id="CP081495">
    <property type="protein sequence ID" value="UYW01874.1"/>
    <property type="molecule type" value="Genomic_DNA"/>
</dbReference>
<accession>A0ABY6M061</accession>